<dbReference type="NCBIfam" id="TIGR00172">
    <property type="entry name" value="maf"/>
    <property type="match status" value="1"/>
</dbReference>
<dbReference type="PANTHER" id="PTHR43213:SF5">
    <property type="entry name" value="BIFUNCTIONAL DTTP_UTP PYROPHOSPHATASE_METHYLTRANSFERASE PROTEIN-RELATED"/>
    <property type="match status" value="1"/>
</dbReference>
<evidence type="ECO:0000256" key="1">
    <source>
        <dbReference type="ARBA" id="ARBA00001968"/>
    </source>
</evidence>
<keyword evidence="2 3" id="KW-0378">Hydrolase</keyword>
<comment type="catalytic activity">
    <reaction evidence="3">
        <text>a 2'-deoxyribonucleoside 5'-triphosphate + H2O = a 2'-deoxyribonucleoside 5'-phosphate + diphosphate + H(+)</text>
        <dbReference type="Rhea" id="RHEA:44644"/>
        <dbReference type="ChEBI" id="CHEBI:15377"/>
        <dbReference type="ChEBI" id="CHEBI:15378"/>
        <dbReference type="ChEBI" id="CHEBI:33019"/>
        <dbReference type="ChEBI" id="CHEBI:61560"/>
        <dbReference type="ChEBI" id="CHEBI:65317"/>
        <dbReference type="EC" id="3.6.1.9"/>
    </reaction>
</comment>
<dbReference type="EC" id="3.6.1.9" evidence="3"/>
<keyword evidence="3" id="KW-0546">Nucleotide metabolism</keyword>
<evidence type="ECO:0000256" key="3">
    <source>
        <dbReference type="HAMAP-Rule" id="MF_00528"/>
    </source>
</evidence>
<dbReference type="SUPFAM" id="SSF52972">
    <property type="entry name" value="ITPase-like"/>
    <property type="match status" value="1"/>
</dbReference>
<dbReference type="Proteomes" id="UP000664332">
    <property type="component" value="Unassembled WGS sequence"/>
</dbReference>
<dbReference type="InterPro" id="IPR029001">
    <property type="entry name" value="ITPase-like_fam"/>
</dbReference>
<feature type="active site" description="Proton acceptor" evidence="3">
    <location>
        <position position="72"/>
    </location>
</feature>
<dbReference type="PANTHER" id="PTHR43213">
    <property type="entry name" value="BIFUNCTIONAL DTTP/UTP PYROPHOSPHATASE/METHYLTRANSFERASE PROTEIN-RELATED"/>
    <property type="match status" value="1"/>
</dbReference>
<accession>A0A939E2I4</accession>
<dbReference type="InterPro" id="IPR003697">
    <property type="entry name" value="Maf-like"/>
</dbReference>
<comment type="similarity">
    <text evidence="3">Belongs to the Maf family.</text>
</comment>
<evidence type="ECO:0000256" key="2">
    <source>
        <dbReference type="ARBA" id="ARBA00022801"/>
    </source>
</evidence>
<gene>
    <name evidence="4" type="primary">maf</name>
    <name evidence="4" type="ORF">JZY06_07765</name>
</gene>
<keyword evidence="3" id="KW-0963">Cytoplasm</keyword>
<comment type="function">
    <text evidence="3">Nucleoside triphosphate pyrophosphatase. May have a dual role in cell division arrest and in preventing the incorporation of modified nucleotides into cellular nucleic acids.</text>
</comment>
<dbReference type="Pfam" id="PF02545">
    <property type="entry name" value="Maf"/>
    <property type="match status" value="1"/>
</dbReference>
<dbReference type="EMBL" id="JAFLEQ010000014">
    <property type="protein sequence ID" value="MBN9644506.1"/>
    <property type="molecule type" value="Genomic_DNA"/>
</dbReference>
<comment type="caution">
    <text evidence="3">Lacks conserved residue(s) required for the propagation of feature annotation.</text>
</comment>
<dbReference type="GO" id="GO:0005737">
    <property type="term" value="C:cytoplasm"/>
    <property type="evidence" value="ECO:0007669"/>
    <property type="project" value="UniProtKB-SubCell"/>
</dbReference>
<comment type="cofactor">
    <cofactor evidence="1 3">
        <name>a divalent metal cation</name>
        <dbReference type="ChEBI" id="CHEBI:60240"/>
    </cofactor>
</comment>
<dbReference type="RefSeq" id="WP_207278991.1">
    <property type="nucleotide sequence ID" value="NZ_JAFLEQ010000014.1"/>
</dbReference>
<protein>
    <recommendedName>
        <fullName evidence="3">Nucleoside triphosphate pyrophosphatase</fullName>
        <ecNumber evidence="3">3.6.1.9</ecNumber>
    </recommendedName>
    <alternativeName>
        <fullName evidence="3">Nucleotide pyrophosphatase</fullName>
        <shortName evidence="3">Nucleotide PPase</shortName>
    </alternativeName>
</protein>
<comment type="subcellular location">
    <subcellularLocation>
        <location evidence="3">Cytoplasm</location>
    </subcellularLocation>
</comment>
<dbReference type="PIRSF" id="PIRSF006305">
    <property type="entry name" value="Maf"/>
    <property type="match status" value="1"/>
</dbReference>
<dbReference type="HAMAP" id="MF_00528">
    <property type="entry name" value="Maf"/>
    <property type="match status" value="1"/>
</dbReference>
<keyword evidence="5" id="KW-1185">Reference proteome</keyword>
<comment type="caution">
    <text evidence="4">The sequence shown here is derived from an EMBL/GenBank/DDBJ whole genome shotgun (WGS) entry which is preliminary data.</text>
</comment>
<sequence>MRIVLASSSPSRKKLLCDAGVQPVIDPADIDEDAVFSTCSHLPPEQQVAVLAENKARAVAGRHPGDVIIGGDSMLLINGVLQGKPKTVETTIERWKNQRGTTAVLHTGHCIIGPQGQTVTRTSSTTIRFGNVSDADIAAYARSKEPLWCAGAFTLEAIGGWFIDSIEGDPSGVIGLSLPLVRKALYSMGLDVCDFF</sequence>
<reference evidence="4" key="1">
    <citation type="submission" date="2021-03" db="EMBL/GenBank/DDBJ databases">
        <authorList>
            <person name="Sun Q."/>
        </authorList>
    </citation>
    <scope>NUCLEOTIDE SEQUENCE</scope>
    <source>
        <strain evidence="4">CCM 8862</strain>
    </source>
</reference>
<proteinExistence type="inferred from homology"/>
<name>A0A939E2I4_9CORY</name>
<dbReference type="CDD" id="cd00555">
    <property type="entry name" value="Maf"/>
    <property type="match status" value="1"/>
</dbReference>
<dbReference type="AlphaFoldDB" id="A0A939E2I4"/>
<dbReference type="GO" id="GO:0009117">
    <property type="term" value="P:nucleotide metabolic process"/>
    <property type="evidence" value="ECO:0007669"/>
    <property type="project" value="UniProtKB-KW"/>
</dbReference>
<comment type="catalytic activity">
    <reaction evidence="3">
        <text>a ribonucleoside 5'-triphosphate + H2O = a ribonucleoside 5'-phosphate + diphosphate + H(+)</text>
        <dbReference type="Rhea" id="RHEA:23996"/>
        <dbReference type="ChEBI" id="CHEBI:15377"/>
        <dbReference type="ChEBI" id="CHEBI:15378"/>
        <dbReference type="ChEBI" id="CHEBI:33019"/>
        <dbReference type="ChEBI" id="CHEBI:58043"/>
        <dbReference type="ChEBI" id="CHEBI:61557"/>
        <dbReference type="EC" id="3.6.1.9"/>
    </reaction>
</comment>
<organism evidence="4 5">
    <name type="scientific">Corynebacterium mendelii</name>
    <dbReference type="NCBI Taxonomy" id="2765362"/>
    <lineage>
        <taxon>Bacteria</taxon>
        <taxon>Bacillati</taxon>
        <taxon>Actinomycetota</taxon>
        <taxon>Actinomycetes</taxon>
        <taxon>Mycobacteriales</taxon>
        <taxon>Corynebacteriaceae</taxon>
        <taxon>Corynebacterium</taxon>
    </lineage>
</organism>
<evidence type="ECO:0000313" key="5">
    <source>
        <dbReference type="Proteomes" id="UP000664332"/>
    </source>
</evidence>
<dbReference type="GO" id="GO:0047429">
    <property type="term" value="F:nucleoside triphosphate diphosphatase activity"/>
    <property type="evidence" value="ECO:0007669"/>
    <property type="project" value="UniProtKB-EC"/>
</dbReference>
<dbReference type="Gene3D" id="3.90.950.10">
    <property type="match status" value="1"/>
</dbReference>
<evidence type="ECO:0000313" key="4">
    <source>
        <dbReference type="EMBL" id="MBN9644506.1"/>
    </source>
</evidence>